<keyword evidence="1" id="KW-1185">Reference proteome</keyword>
<evidence type="ECO:0000313" key="2">
    <source>
        <dbReference type="WBParaSite" id="Hba_07406"/>
    </source>
</evidence>
<evidence type="ECO:0000313" key="3">
    <source>
        <dbReference type="WBParaSite" id="Hba_16564"/>
    </source>
</evidence>
<dbReference type="Proteomes" id="UP000095283">
    <property type="component" value="Unplaced"/>
</dbReference>
<organism evidence="1 2">
    <name type="scientific">Heterorhabditis bacteriophora</name>
    <name type="common">Entomopathogenic nematode worm</name>
    <dbReference type="NCBI Taxonomy" id="37862"/>
    <lineage>
        <taxon>Eukaryota</taxon>
        <taxon>Metazoa</taxon>
        <taxon>Ecdysozoa</taxon>
        <taxon>Nematoda</taxon>
        <taxon>Chromadorea</taxon>
        <taxon>Rhabditida</taxon>
        <taxon>Rhabditina</taxon>
        <taxon>Rhabditomorpha</taxon>
        <taxon>Strongyloidea</taxon>
        <taxon>Heterorhabditidae</taxon>
        <taxon>Heterorhabditis</taxon>
    </lineage>
</organism>
<accession>A0A1I7WQH6</accession>
<dbReference type="WBParaSite" id="Hba_07406">
    <property type="protein sequence ID" value="Hba_07406"/>
    <property type="gene ID" value="Hba_07406"/>
</dbReference>
<reference evidence="2 3" key="1">
    <citation type="submission" date="2016-11" db="UniProtKB">
        <authorList>
            <consortium name="WormBaseParasite"/>
        </authorList>
    </citation>
    <scope>IDENTIFICATION</scope>
</reference>
<dbReference type="AlphaFoldDB" id="A0A1I7WQH6"/>
<name>A0A1I7WQH6_HETBA</name>
<sequence>MRYPEVRMPDFNGDRDKFDGFWAVFNQMVHLNASFSKIEKFIYLTNQLTDSAASAIQGIKLVPENYEQAIGIIVQTFGNKDRNLASVTQLIHSIAPANESTAGCIYVFEKRQAHLQQLKLLAYDIIDQSDPLWKEFIFDRFPQSIQKDLLLEMQRQKEIPWMVKHTMEKIGALITVRELFEKRIEESSITSVSVKLGIGDQLPPAANRKYCHFCQRQGHRNLECLTFRSPSDRRQCNKSRNCCWKCFSADHTSNNCNRPNCNICGKNHSRLPCLETDLTTPLKANDQNQ</sequence>
<proteinExistence type="predicted"/>
<dbReference type="InterPro" id="IPR005312">
    <property type="entry name" value="DUF1759"/>
</dbReference>
<dbReference type="PANTHER" id="PTHR22954:SF3">
    <property type="entry name" value="PROTEIN CBG08539"/>
    <property type="match status" value="1"/>
</dbReference>
<dbReference type="PANTHER" id="PTHR22954">
    <property type="entry name" value="RETROVIRAL PROTEASE-RELATED"/>
    <property type="match status" value="1"/>
</dbReference>
<evidence type="ECO:0000313" key="1">
    <source>
        <dbReference type="Proteomes" id="UP000095283"/>
    </source>
</evidence>
<protein>
    <submittedName>
        <fullName evidence="2 3">CCHC-type domain-containing protein</fullName>
    </submittedName>
</protein>
<dbReference type="WBParaSite" id="Hba_16564">
    <property type="protein sequence ID" value="Hba_16564"/>
    <property type="gene ID" value="Hba_16564"/>
</dbReference>
<dbReference type="Pfam" id="PF03564">
    <property type="entry name" value="DUF1759"/>
    <property type="match status" value="1"/>
</dbReference>